<dbReference type="PANTHER" id="PTHR34108">
    <property type="entry name" value="SEPTUM SITE-DETERMINING PROTEIN MINC"/>
    <property type="match status" value="1"/>
</dbReference>
<dbReference type="AlphaFoldDB" id="A0A2V3Y6X0"/>
<dbReference type="Pfam" id="PF03775">
    <property type="entry name" value="MinC_C"/>
    <property type="match status" value="1"/>
</dbReference>
<dbReference type="InterPro" id="IPR016098">
    <property type="entry name" value="CAP/MinC_C"/>
</dbReference>
<protein>
    <recommendedName>
        <fullName evidence="6">Probable septum site-determining protein MinC</fullName>
    </recommendedName>
</protein>
<evidence type="ECO:0000313" key="10">
    <source>
        <dbReference type="Proteomes" id="UP000248057"/>
    </source>
</evidence>
<evidence type="ECO:0000259" key="8">
    <source>
        <dbReference type="Pfam" id="PF22642"/>
    </source>
</evidence>
<dbReference type="Proteomes" id="UP000248057">
    <property type="component" value="Unassembled WGS sequence"/>
</dbReference>
<evidence type="ECO:0000256" key="4">
    <source>
        <dbReference type="ARBA" id="ARBA00023306"/>
    </source>
</evidence>
<feature type="domain" description="Septum site-determining protein MinC N-terminal" evidence="8">
    <location>
        <begin position="30"/>
        <end position="102"/>
    </location>
</feature>
<dbReference type="EMBL" id="QJKD01000006">
    <property type="protein sequence ID" value="PXX52951.1"/>
    <property type="molecule type" value="Genomic_DNA"/>
</dbReference>
<comment type="caution">
    <text evidence="9">The sequence shown here is derived from an EMBL/GenBank/DDBJ whole genome shotgun (WGS) entry which is preliminary data.</text>
</comment>
<keyword evidence="10" id="KW-1185">Reference proteome</keyword>
<feature type="domain" description="Septum formation inhibitor MinC C-terminal" evidence="7">
    <location>
        <begin position="134"/>
        <end position="232"/>
    </location>
</feature>
<dbReference type="PANTHER" id="PTHR34108:SF1">
    <property type="entry name" value="SEPTUM SITE-DETERMINING PROTEIN MINC"/>
    <property type="match status" value="1"/>
</dbReference>
<keyword evidence="3 6" id="KW-0717">Septation</keyword>
<dbReference type="InterPro" id="IPR013033">
    <property type="entry name" value="MinC"/>
</dbReference>
<dbReference type="GO" id="GO:1901891">
    <property type="term" value="P:regulation of cell septum assembly"/>
    <property type="evidence" value="ECO:0007669"/>
    <property type="project" value="InterPro"/>
</dbReference>
<evidence type="ECO:0000259" key="7">
    <source>
        <dbReference type="Pfam" id="PF03775"/>
    </source>
</evidence>
<dbReference type="Gene3D" id="2.160.20.70">
    <property type="match status" value="1"/>
</dbReference>
<dbReference type="Pfam" id="PF22642">
    <property type="entry name" value="MinC_N_1"/>
    <property type="match status" value="1"/>
</dbReference>
<dbReference type="GO" id="GO:0000902">
    <property type="term" value="P:cell morphogenesis"/>
    <property type="evidence" value="ECO:0007669"/>
    <property type="project" value="InterPro"/>
</dbReference>
<sequence>MPVRVMRRMSRFAIKKGKRKGQVDMMHNTVVIKSNKAGMTVYLEPEVPFQTLLADIGRKFGDNTKFWGSAQMTLTLEGRKLTAEEEFAVVNQIMENSNLEIVCLVDTDANRIERCEKALNEKLMELSCQTGQFFKGNLQDGETLESEASIIIIGDVERGARVIAKGNVIVLGSLKGTVCAGVAGNEAAVIVALTMAPTQLRIADCTSRLDGRGKKLGRGPMTASLDGNKVSIKPMKKSVEIFRKLM</sequence>
<dbReference type="InterPro" id="IPR036145">
    <property type="entry name" value="MinC_C_sf"/>
</dbReference>
<comment type="subunit">
    <text evidence="5 6">Interacts with MinD and FtsZ.</text>
</comment>
<evidence type="ECO:0000256" key="1">
    <source>
        <dbReference type="ARBA" id="ARBA00006291"/>
    </source>
</evidence>
<evidence type="ECO:0000256" key="2">
    <source>
        <dbReference type="ARBA" id="ARBA00022618"/>
    </source>
</evidence>
<evidence type="ECO:0000256" key="6">
    <source>
        <dbReference type="HAMAP-Rule" id="MF_00267"/>
    </source>
</evidence>
<dbReference type="SUPFAM" id="SSF63848">
    <property type="entry name" value="Cell-division inhibitor MinC, C-terminal domain"/>
    <property type="match status" value="1"/>
</dbReference>
<dbReference type="HAMAP" id="MF_00267">
    <property type="entry name" value="MinC"/>
    <property type="match status" value="1"/>
</dbReference>
<evidence type="ECO:0000313" key="9">
    <source>
        <dbReference type="EMBL" id="PXX52951.1"/>
    </source>
</evidence>
<evidence type="ECO:0000256" key="3">
    <source>
        <dbReference type="ARBA" id="ARBA00023210"/>
    </source>
</evidence>
<organism evidence="9 10">
    <name type="scientific">Hungatella effluvii</name>
    <dbReference type="NCBI Taxonomy" id="1096246"/>
    <lineage>
        <taxon>Bacteria</taxon>
        <taxon>Bacillati</taxon>
        <taxon>Bacillota</taxon>
        <taxon>Clostridia</taxon>
        <taxon>Lachnospirales</taxon>
        <taxon>Lachnospiraceae</taxon>
        <taxon>Hungatella</taxon>
    </lineage>
</organism>
<dbReference type="InterPro" id="IPR005526">
    <property type="entry name" value="Septum_form_inhib_MinC_C"/>
</dbReference>
<comment type="similarity">
    <text evidence="1 6">Belongs to the MinC family.</text>
</comment>
<comment type="function">
    <text evidence="6">Cell division inhibitor that blocks the formation of polar Z ring septums. Rapidly oscillates between the poles of the cell to destabilize FtsZ filaments that have formed before they mature into polar Z rings. Prevents FtsZ polymerization.</text>
</comment>
<dbReference type="Gene3D" id="3.30.160.540">
    <property type="match status" value="1"/>
</dbReference>
<accession>A0A2V3Y6X0</accession>
<keyword evidence="4 6" id="KW-0131">Cell cycle</keyword>
<dbReference type="GO" id="GO:0000917">
    <property type="term" value="P:division septum assembly"/>
    <property type="evidence" value="ECO:0007669"/>
    <property type="project" value="UniProtKB-KW"/>
</dbReference>
<reference evidence="9 10" key="1">
    <citation type="submission" date="2018-05" db="EMBL/GenBank/DDBJ databases">
        <title>Genomic Encyclopedia of Type Strains, Phase IV (KMG-IV): sequencing the most valuable type-strain genomes for metagenomic binning, comparative biology and taxonomic classification.</title>
        <authorList>
            <person name="Goeker M."/>
        </authorList>
    </citation>
    <scope>NUCLEOTIDE SEQUENCE [LARGE SCALE GENOMIC DNA]</scope>
    <source>
        <strain evidence="9 10">DSM 24995</strain>
    </source>
</reference>
<name>A0A2V3Y6X0_9FIRM</name>
<keyword evidence="2 6" id="KW-0132">Cell division</keyword>
<evidence type="ECO:0000256" key="5">
    <source>
        <dbReference type="ARBA" id="ARBA00046874"/>
    </source>
</evidence>
<dbReference type="InterPro" id="IPR055219">
    <property type="entry name" value="MinC_N_1"/>
</dbReference>
<proteinExistence type="inferred from homology"/>
<gene>
    <name evidence="6" type="primary">minC</name>
    <name evidence="9" type="ORF">DFR60_10669</name>
</gene>